<name>A0A6V7GVW2_9HYME</name>
<keyword evidence="4 6" id="KW-0472">Membrane</keyword>
<keyword evidence="5" id="KW-0968">Cytoplasmic vesicle</keyword>
<reference evidence="8" key="1">
    <citation type="submission" date="2020-07" db="EMBL/GenBank/DDBJ databases">
        <authorList>
            <person name="Nazaruddin N."/>
        </authorList>
    </citation>
    <scope>NUCLEOTIDE SEQUENCE</scope>
</reference>
<evidence type="ECO:0000256" key="1">
    <source>
        <dbReference type="ARBA" id="ARBA00022692"/>
    </source>
</evidence>
<gene>
    <name evidence="8" type="ORF">MHI_LOCUS109576</name>
</gene>
<keyword evidence="1 6" id="KW-0812">Transmembrane</keyword>
<evidence type="ECO:0000259" key="7">
    <source>
        <dbReference type="Pfam" id="PF21153"/>
    </source>
</evidence>
<accession>A0A6V7GVW2</accession>
<evidence type="ECO:0000256" key="3">
    <source>
        <dbReference type="ARBA" id="ARBA00022989"/>
    </source>
</evidence>
<dbReference type="GO" id="GO:0005789">
    <property type="term" value="C:endoplasmic reticulum membrane"/>
    <property type="evidence" value="ECO:0007669"/>
    <property type="project" value="TreeGrafter"/>
</dbReference>
<evidence type="ECO:0000256" key="2">
    <source>
        <dbReference type="ARBA" id="ARBA00022824"/>
    </source>
</evidence>
<dbReference type="Pfam" id="PF21153">
    <property type="entry name" value="NSUN5_N"/>
    <property type="match status" value="1"/>
</dbReference>
<feature type="domain" description="NSUN5/RCM1 N-terminal" evidence="7">
    <location>
        <begin position="46"/>
        <end position="119"/>
    </location>
</feature>
<evidence type="ECO:0000256" key="6">
    <source>
        <dbReference type="SAM" id="Phobius"/>
    </source>
</evidence>
<feature type="transmembrane region" description="Helical" evidence="6">
    <location>
        <begin position="194"/>
        <end position="213"/>
    </location>
</feature>
<feature type="transmembrane region" description="Helical" evidence="6">
    <location>
        <begin position="225"/>
        <end position="248"/>
    </location>
</feature>
<evidence type="ECO:0000313" key="8">
    <source>
        <dbReference type="EMBL" id="CAD1469111.1"/>
    </source>
</evidence>
<dbReference type="InterPro" id="IPR048889">
    <property type="entry name" value="NSUN5_RCM1_N"/>
</dbReference>
<dbReference type="OrthoDB" id="435282at2759"/>
<dbReference type="Pfam" id="PF09446">
    <property type="entry name" value="VMA21"/>
    <property type="match status" value="1"/>
</dbReference>
<comment type="caution">
    <text evidence="8">The sequence shown here is derived from an EMBL/GenBank/DDBJ whole genome shotgun (WGS) entry which is preliminary data.</text>
</comment>
<keyword evidence="9" id="KW-1185">Reference proteome</keyword>
<sequence length="271" mass="31361">MPSEIVHSTKVPRLFKIAAKIVREVRENHGSLKSLIFEGKHPNVSALYSLCHKTLAKERQLDYLLKKTSILVNEPRLDPWLAKILVTELLWGKKTLKAKCKPIQTVLAYKQKFWEELNNVDDVELPQKPESYTSGLMVLIIRNNRILTSRHSRIKRFFSYMRKDQQRENQKESSPDQNKDQGPIMTFVAVLGKFFIYSMAMFTLPFVAFFGVQHVMKVEFHVDRFVTNCISVFAAVITVNLIIAYYVYQALHEPDNANDQPSADDLNDKID</sequence>
<dbReference type="InterPro" id="IPR019013">
    <property type="entry name" value="Vma21"/>
</dbReference>
<keyword evidence="2" id="KW-0256">Endoplasmic reticulum</keyword>
<dbReference type="Proteomes" id="UP000752696">
    <property type="component" value="Unassembled WGS sequence"/>
</dbReference>
<dbReference type="PANTHER" id="PTHR31792:SF3">
    <property type="entry name" value="VACUOLAR ATPASE ASSEMBLY INTEGRAL MEMBRANE PROTEIN VMA21"/>
    <property type="match status" value="1"/>
</dbReference>
<protein>
    <recommendedName>
        <fullName evidence="7">NSUN5/RCM1 N-terminal domain-containing protein</fullName>
    </recommendedName>
</protein>
<dbReference type="EMBL" id="CAJDYZ010001792">
    <property type="protein sequence ID" value="CAD1469111.1"/>
    <property type="molecule type" value="Genomic_DNA"/>
</dbReference>
<evidence type="ECO:0000256" key="5">
    <source>
        <dbReference type="ARBA" id="ARBA00023329"/>
    </source>
</evidence>
<dbReference type="PANTHER" id="PTHR31792">
    <property type="entry name" value="VACUOLAR ATPASE ASSEMBLY INTEGRAL MEMBRANE PROTEIN VMA21"/>
    <property type="match status" value="1"/>
</dbReference>
<evidence type="ECO:0000313" key="9">
    <source>
        <dbReference type="Proteomes" id="UP000752696"/>
    </source>
</evidence>
<keyword evidence="3 6" id="KW-1133">Transmembrane helix</keyword>
<dbReference type="GO" id="GO:0031410">
    <property type="term" value="C:cytoplasmic vesicle"/>
    <property type="evidence" value="ECO:0007669"/>
    <property type="project" value="UniProtKB-KW"/>
</dbReference>
<evidence type="ECO:0000256" key="4">
    <source>
        <dbReference type="ARBA" id="ARBA00023136"/>
    </source>
</evidence>
<dbReference type="AlphaFoldDB" id="A0A6V7GVW2"/>
<dbReference type="GO" id="GO:0070072">
    <property type="term" value="P:vacuolar proton-transporting V-type ATPase complex assembly"/>
    <property type="evidence" value="ECO:0007669"/>
    <property type="project" value="InterPro"/>
</dbReference>
<organism evidence="8 9">
    <name type="scientific">Heterotrigona itama</name>
    <dbReference type="NCBI Taxonomy" id="395501"/>
    <lineage>
        <taxon>Eukaryota</taxon>
        <taxon>Metazoa</taxon>
        <taxon>Ecdysozoa</taxon>
        <taxon>Arthropoda</taxon>
        <taxon>Hexapoda</taxon>
        <taxon>Insecta</taxon>
        <taxon>Pterygota</taxon>
        <taxon>Neoptera</taxon>
        <taxon>Endopterygota</taxon>
        <taxon>Hymenoptera</taxon>
        <taxon>Apocrita</taxon>
        <taxon>Aculeata</taxon>
        <taxon>Apoidea</taxon>
        <taxon>Anthophila</taxon>
        <taxon>Apidae</taxon>
        <taxon>Heterotrigona</taxon>
    </lineage>
</organism>
<proteinExistence type="predicted"/>